<comment type="caution">
    <text evidence="1">The sequence shown here is derived from an EMBL/GenBank/DDBJ whole genome shotgun (WGS) entry which is preliminary data.</text>
</comment>
<reference evidence="1 2" key="1">
    <citation type="submission" date="2020-03" db="EMBL/GenBank/DDBJ databases">
        <title>Soil Listeria distribution.</title>
        <authorList>
            <person name="Liao J."/>
            <person name="Wiedmann M."/>
        </authorList>
    </citation>
    <scope>NUCLEOTIDE SEQUENCE [LARGE SCALE GENOMIC DNA]</scope>
    <source>
        <strain evidence="1 2">FSL L7-1547</strain>
    </source>
</reference>
<evidence type="ECO:0000313" key="1">
    <source>
        <dbReference type="EMBL" id="MBC1492961.1"/>
    </source>
</evidence>
<proteinExistence type="predicted"/>
<protein>
    <submittedName>
        <fullName evidence="1">Uncharacterized protein</fullName>
    </submittedName>
</protein>
<dbReference type="Proteomes" id="UP000533953">
    <property type="component" value="Unassembled WGS sequence"/>
</dbReference>
<name>A0A7X1CCZ2_9LIST</name>
<dbReference type="EMBL" id="JAASTX010000022">
    <property type="protein sequence ID" value="MBC1492961.1"/>
    <property type="molecule type" value="Genomic_DNA"/>
</dbReference>
<dbReference type="AlphaFoldDB" id="A0A7X1CCZ2"/>
<evidence type="ECO:0000313" key="2">
    <source>
        <dbReference type="Proteomes" id="UP000533953"/>
    </source>
</evidence>
<accession>A0A7X1CCZ2</accession>
<organism evidence="1 2">
    <name type="scientific">Listeria booriae</name>
    <dbReference type="NCBI Taxonomy" id="1552123"/>
    <lineage>
        <taxon>Bacteria</taxon>
        <taxon>Bacillati</taxon>
        <taxon>Bacillota</taxon>
        <taxon>Bacilli</taxon>
        <taxon>Bacillales</taxon>
        <taxon>Listeriaceae</taxon>
        <taxon>Listeria</taxon>
    </lineage>
</organism>
<sequence>MREMKVVEEIRAKVLKAKQKRDTRSEELYLTDIVGIYVIGGKGSWEAADALYYNRLDKLIKRASSNTLKALVKRLD</sequence>
<dbReference type="RefSeq" id="WP_185366248.1">
    <property type="nucleotide sequence ID" value="NZ_JAARRI010000019.1"/>
</dbReference>
<gene>
    <name evidence="1" type="ORF">HCI99_14160</name>
</gene>